<reference evidence="2" key="1">
    <citation type="submission" date="2020-04" db="EMBL/GenBank/DDBJ databases">
        <authorList>
            <person name="Zhang T."/>
        </authorList>
    </citation>
    <scope>NUCLEOTIDE SEQUENCE</scope>
    <source>
        <strain evidence="2">HKST-UBA01</strain>
    </source>
</reference>
<dbReference type="InterPro" id="IPR036116">
    <property type="entry name" value="FN3_sf"/>
</dbReference>
<evidence type="ECO:0000313" key="3">
    <source>
        <dbReference type="Proteomes" id="UP000697710"/>
    </source>
</evidence>
<dbReference type="SUPFAM" id="SSF49265">
    <property type="entry name" value="Fibronectin type III"/>
    <property type="match status" value="1"/>
</dbReference>
<evidence type="ECO:0000313" key="2">
    <source>
        <dbReference type="EMBL" id="MCA9726253.1"/>
    </source>
</evidence>
<name>A0A956RMP1_UNCEI</name>
<organism evidence="2 3">
    <name type="scientific">Eiseniibacteriota bacterium</name>
    <dbReference type="NCBI Taxonomy" id="2212470"/>
    <lineage>
        <taxon>Bacteria</taxon>
        <taxon>Candidatus Eiseniibacteriota</taxon>
    </lineage>
</organism>
<accession>A0A956RMP1</accession>
<reference evidence="2" key="2">
    <citation type="journal article" date="2021" name="Microbiome">
        <title>Successional dynamics and alternative stable states in a saline activated sludge microbial community over 9 years.</title>
        <authorList>
            <person name="Wang Y."/>
            <person name="Ye J."/>
            <person name="Ju F."/>
            <person name="Liu L."/>
            <person name="Boyd J.A."/>
            <person name="Deng Y."/>
            <person name="Parks D.H."/>
            <person name="Jiang X."/>
            <person name="Yin X."/>
            <person name="Woodcroft B.J."/>
            <person name="Tyson G.W."/>
            <person name="Hugenholtz P."/>
            <person name="Polz M.F."/>
            <person name="Zhang T."/>
        </authorList>
    </citation>
    <scope>NUCLEOTIDE SEQUENCE</scope>
    <source>
        <strain evidence="2">HKST-UBA01</strain>
    </source>
</reference>
<dbReference type="InterPro" id="IPR013783">
    <property type="entry name" value="Ig-like_fold"/>
</dbReference>
<dbReference type="AlphaFoldDB" id="A0A956RMP1"/>
<dbReference type="EMBL" id="JAGQHR010000014">
    <property type="protein sequence ID" value="MCA9726253.1"/>
    <property type="molecule type" value="Genomic_DNA"/>
</dbReference>
<sequence>MLVRYLSAPVRKTLRSGPGHPRQGCADRLTRSPGPVAPVPLLQGPRRHGPVFRGGLLAALLLVLLLGGCHKNESRPLVIRNTPPAVAGFFLLQDRAHAAEDLNLSITAVDEDGDELQYRWFASRGSFPFGRGQRSVVWRSPRTRGIDTITVVITDFQDTIRASKILPLVLPVAPGEPSQINSTDLLDLSWEKSPDEDVENWAGYEVYVAEHSLVGLSEEELTPYLATTQPVLPRVLRITGLIPGRRYYAHVRAARIYDGMTELSGPTREVDMSPRPEGPVSGFGEFTSPLRAAFDLSAGSLRVLDPADASGIGSRDFYLGTADPFDQGGDLMLKSVSELANRNEAWAARVVRFKELTDADWTVATTDDTGWSTSVTVVPQVVYAVKTPEGNYAKVRVTGITRFPPDRIATMQWAYQTIPNYASF</sequence>
<dbReference type="Gene3D" id="2.60.40.10">
    <property type="entry name" value="Immunoglobulins"/>
    <property type="match status" value="1"/>
</dbReference>
<comment type="caution">
    <text evidence="2">The sequence shown here is derived from an EMBL/GenBank/DDBJ whole genome shotgun (WGS) entry which is preliminary data.</text>
</comment>
<protein>
    <recommendedName>
        <fullName evidence="4">Fibronectin type III domain-containing protein</fullName>
    </recommendedName>
</protein>
<evidence type="ECO:0008006" key="4">
    <source>
        <dbReference type="Google" id="ProtNLM"/>
    </source>
</evidence>
<gene>
    <name evidence="2" type="ORF">KC729_01115</name>
</gene>
<evidence type="ECO:0000256" key="1">
    <source>
        <dbReference type="SAM" id="MobiDB-lite"/>
    </source>
</evidence>
<dbReference type="InterPro" id="IPR003961">
    <property type="entry name" value="FN3_dom"/>
</dbReference>
<proteinExistence type="predicted"/>
<dbReference type="CDD" id="cd00063">
    <property type="entry name" value="FN3"/>
    <property type="match status" value="1"/>
</dbReference>
<dbReference type="Proteomes" id="UP000697710">
    <property type="component" value="Unassembled WGS sequence"/>
</dbReference>
<feature type="region of interest" description="Disordered" evidence="1">
    <location>
        <begin position="12"/>
        <end position="32"/>
    </location>
</feature>